<gene>
    <name evidence="2" type="ORF">Bhyg_09514</name>
</gene>
<comment type="caution">
    <text evidence="2">The sequence shown here is derived from an EMBL/GenBank/DDBJ whole genome shotgun (WGS) entry which is preliminary data.</text>
</comment>
<evidence type="ECO:0000313" key="3">
    <source>
        <dbReference type="Proteomes" id="UP001151699"/>
    </source>
</evidence>
<protein>
    <submittedName>
        <fullName evidence="2">Uncharacterized protein</fullName>
    </submittedName>
</protein>
<proteinExistence type="predicted"/>
<keyword evidence="3" id="KW-1185">Reference proteome</keyword>
<accession>A0A9Q0S5V0</accession>
<evidence type="ECO:0000313" key="2">
    <source>
        <dbReference type="EMBL" id="KAJ6644545.1"/>
    </source>
</evidence>
<dbReference type="EMBL" id="WJQU01000002">
    <property type="protein sequence ID" value="KAJ6644545.1"/>
    <property type="molecule type" value="Genomic_DNA"/>
</dbReference>
<dbReference type="Proteomes" id="UP001151699">
    <property type="component" value="Chromosome B"/>
</dbReference>
<dbReference type="AlphaFoldDB" id="A0A9Q0S5V0"/>
<evidence type="ECO:0000256" key="1">
    <source>
        <dbReference type="SAM" id="MobiDB-lite"/>
    </source>
</evidence>
<sequence>MGCGVISTLEASEDTASRNL</sequence>
<organism evidence="2 3">
    <name type="scientific">Pseudolycoriella hygida</name>
    <dbReference type="NCBI Taxonomy" id="35572"/>
    <lineage>
        <taxon>Eukaryota</taxon>
        <taxon>Metazoa</taxon>
        <taxon>Ecdysozoa</taxon>
        <taxon>Arthropoda</taxon>
        <taxon>Hexapoda</taxon>
        <taxon>Insecta</taxon>
        <taxon>Pterygota</taxon>
        <taxon>Neoptera</taxon>
        <taxon>Endopterygota</taxon>
        <taxon>Diptera</taxon>
        <taxon>Nematocera</taxon>
        <taxon>Sciaroidea</taxon>
        <taxon>Sciaridae</taxon>
        <taxon>Pseudolycoriella</taxon>
    </lineage>
</organism>
<name>A0A9Q0S5V0_9DIPT</name>
<feature type="region of interest" description="Disordered" evidence="1">
    <location>
        <begin position="1"/>
        <end position="20"/>
    </location>
</feature>
<reference evidence="2" key="1">
    <citation type="submission" date="2022-07" db="EMBL/GenBank/DDBJ databases">
        <authorList>
            <person name="Trinca V."/>
            <person name="Uliana J.V.C."/>
            <person name="Torres T.T."/>
            <person name="Ward R.J."/>
            <person name="Monesi N."/>
        </authorList>
    </citation>
    <scope>NUCLEOTIDE SEQUENCE</scope>
    <source>
        <strain evidence="2">HSMRA1968</strain>
        <tissue evidence="2">Whole embryos</tissue>
    </source>
</reference>